<sequence>MKELRKLMRIQALRCNVVYCQKGLRLNVICVLASRSQALRYLLVRCSIDLSNMVVFVGESGDTDYEGLLGGIHKTVILKGIASDLHELHGNRSYPMEDVIPLNSPNIIEAEECGPDAIKMALEKLGINLLKP</sequence>
<keyword evidence="2" id="KW-0808">Transferase</keyword>
<comment type="caution">
    <text evidence="4">The sequence shown here is derived from an EMBL/GenBank/DDBJ whole genome shotgun (WGS) entry which is preliminary data.</text>
</comment>
<protein>
    <submittedName>
        <fullName evidence="4">Sucrose-phosphate synthase 2</fullName>
    </submittedName>
</protein>
<dbReference type="GO" id="GO:0016757">
    <property type="term" value="F:glycosyltransferase activity"/>
    <property type="evidence" value="ECO:0007669"/>
    <property type="project" value="UniProtKB-KW"/>
</dbReference>
<evidence type="ECO:0000313" key="5">
    <source>
        <dbReference type="Proteomes" id="UP001558713"/>
    </source>
</evidence>
<feature type="domain" description="Sucrose phosphatase-like" evidence="3">
    <location>
        <begin position="1"/>
        <end position="69"/>
    </location>
</feature>
<reference evidence="4 5" key="1">
    <citation type="submission" date="2024-04" db="EMBL/GenBank/DDBJ databases">
        <title>Genome assembly C_amara_ONT_v2.</title>
        <authorList>
            <person name="Yant L."/>
            <person name="Moore C."/>
            <person name="Slenker M."/>
        </authorList>
    </citation>
    <scope>NUCLEOTIDE SEQUENCE [LARGE SCALE GENOMIC DNA]</scope>
    <source>
        <tissue evidence="4">Leaf</tissue>
    </source>
</reference>
<dbReference type="AlphaFoldDB" id="A0ABD1BRI2"/>
<dbReference type="Pfam" id="PF05116">
    <property type="entry name" value="S6PP"/>
    <property type="match status" value="1"/>
</dbReference>
<dbReference type="InterPro" id="IPR006380">
    <property type="entry name" value="SPP-like_dom"/>
</dbReference>
<proteinExistence type="predicted"/>
<evidence type="ECO:0000256" key="1">
    <source>
        <dbReference type="ARBA" id="ARBA00022676"/>
    </source>
</evidence>
<keyword evidence="1" id="KW-0328">Glycosyltransferase</keyword>
<organism evidence="4 5">
    <name type="scientific">Cardamine amara subsp. amara</name>
    <dbReference type="NCBI Taxonomy" id="228776"/>
    <lineage>
        <taxon>Eukaryota</taxon>
        <taxon>Viridiplantae</taxon>
        <taxon>Streptophyta</taxon>
        <taxon>Embryophyta</taxon>
        <taxon>Tracheophyta</taxon>
        <taxon>Spermatophyta</taxon>
        <taxon>Magnoliopsida</taxon>
        <taxon>eudicotyledons</taxon>
        <taxon>Gunneridae</taxon>
        <taxon>Pentapetalae</taxon>
        <taxon>rosids</taxon>
        <taxon>malvids</taxon>
        <taxon>Brassicales</taxon>
        <taxon>Brassicaceae</taxon>
        <taxon>Cardamineae</taxon>
        <taxon>Cardamine</taxon>
    </lineage>
</organism>
<accession>A0ABD1BRI2</accession>
<dbReference type="PANTHER" id="PTHR46039">
    <property type="entry name" value="SUCROSE-PHOSPHATE SYNTHASE 3-RELATED"/>
    <property type="match status" value="1"/>
</dbReference>
<dbReference type="Proteomes" id="UP001558713">
    <property type="component" value="Unassembled WGS sequence"/>
</dbReference>
<gene>
    <name evidence="4" type="ORF">V5N11_010247</name>
</gene>
<dbReference type="PANTHER" id="PTHR46039:SF7">
    <property type="entry name" value="SUCROSE-PHOSPHATE SYNTHASE 2-RELATED"/>
    <property type="match status" value="1"/>
</dbReference>
<evidence type="ECO:0000313" key="4">
    <source>
        <dbReference type="EMBL" id="KAL1219806.1"/>
    </source>
</evidence>
<evidence type="ECO:0000259" key="3">
    <source>
        <dbReference type="Pfam" id="PF05116"/>
    </source>
</evidence>
<dbReference type="InterPro" id="IPR044161">
    <property type="entry name" value="SPS"/>
</dbReference>
<dbReference type="EMBL" id="JBANAX010000169">
    <property type="protein sequence ID" value="KAL1219806.1"/>
    <property type="molecule type" value="Genomic_DNA"/>
</dbReference>
<evidence type="ECO:0000256" key="2">
    <source>
        <dbReference type="ARBA" id="ARBA00022679"/>
    </source>
</evidence>
<keyword evidence="5" id="KW-1185">Reference proteome</keyword>
<name>A0ABD1BRI2_CARAN</name>